<dbReference type="PANTHER" id="PTHR21071">
    <property type="entry name" value="UDP-N-ACETYLENOLPYRUVOYLGLUCOSAMINE REDUCTASE"/>
    <property type="match status" value="1"/>
</dbReference>
<keyword evidence="12 19" id="KW-0133">Cell shape</keyword>
<keyword evidence="7 19" id="KW-0963">Cytoplasm</keyword>
<comment type="catalytic activity">
    <reaction evidence="18 19">
        <text>UDP-N-acetyl-alpha-D-muramate + NADP(+) = UDP-N-acetyl-3-O-(1-carboxyvinyl)-alpha-D-glucosamine + NADPH + H(+)</text>
        <dbReference type="Rhea" id="RHEA:12248"/>
        <dbReference type="ChEBI" id="CHEBI:15378"/>
        <dbReference type="ChEBI" id="CHEBI:57783"/>
        <dbReference type="ChEBI" id="CHEBI:58349"/>
        <dbReference type="ChEBI" id="CHEBI:68483"/>
        <dbReference type="ChEBI" id="CHEBI:70757"/>
        <dbReference type="EC" id="1.3.1.98"/>
    </reaction>
</comment>
<evidence type="ECO:0000256" key="17">
    <source>
        <dbReference type="ARBA" id="ARBA00031026"/>
    </source>
</evidence>
<dbReference type="NCBIfam" id="NF010479">
    <property type="entry name" value="PRK13904.1"/>
    <property type="match status" value="1"/>
</dbReference>
<dbReference type="InterPro" id="IPR011601">
    <property type="entry name" value="MurB_C"/>
</dbReference>
<evidence type="ECO:0000256" key="18">
    <source>
        <dbReference type="ARBA" id="ARBA00048914"/>
    </source>
</evidence>
<dbReference type="InterPro" id="IPR036318">
    <property type="entry name" value="FAD-bd_PCMH-like_sf"/>
</dbReference>
<comment type="similarity">
    <text evidence="19">Belongs to the MurB family.</text>
</comment>
<dbReference type="InterPro" id="IPR003170">
    <property type="entry name" value="MurB"/>
</dbReference>
<evidence type="ECO:0000256" key="1">
    <source>
        <dbReference type="ARBA" id="ARBA00001974"/>
    </source>
</evidence>
<accession>A0ABT7R0X4</accession>
<evidence type="ECO:0000256" key="14">
    <source>
        <dbReference type="ARBA" id="ARBA00023002"/>
    </source>
</evidence>
<feature type="active site" evidence="19">
    <location>
        <position position="142"/>
    </location>
</feature>
<evidence type="ECO:0000256" key="15">
    <source>
        <dbReference type="ARBA" id="ARBA00023306"/>
    </source>
</evidence>
<keyword evidence="15 19" id="KW-0131">Cell cycle</keyword>
<keyword evidence="16 19" id="KW-0961">Cell wall biogenesis/degradation</keyword>
<evidence type="ECO:0000256" key="7">
    <source>
        <dbReference type="ARBA" id="ARBA00022490"/>
    </source>
</evidence>
<comment type="function">
    <text evidence="2 19">Cell wall formation.</text>
</comment>
<dbReference type="PANTHER" id="PTHR21071:SF4">
    <property type="entry name" value="UDP-N-ACETYLENOLPYRUVOYLGLUCOSAMINE REDUCTASE"/>
    <property type="match status" value="1"/>
</dbReference>
<evidence type="ECO:0000256" key="4">
    <source>
        <dbReference type="ARBA" id="ARBA00004752"/>
    </source>
</evidence>
<keyword evidence="10 19" id="KW-0274">FAD</keyword>
<comment type="subcellular location">
    <subcellularLocation>
        <location evidence="3 19">Cytoplasm</location>
    </subcellularLocation>
</comment>
<sequence length="258" mass="28421">MYTKVIDFSKYSSIKVGQPTDVLVLEKGDKIPHDRYLIGGANNLLVSPTPPPLMMLSKDFATITQEDNLLTIGAATPTGRIVSYARKHNIAGFEFCAKLPGTLGGMLAMNAGVKEYEIFNILHSVKINGNWIDAKDIEHGYRYAKLNGIATEARFEIKEGFSQILLDTLLSLRTNQPPQPSAGSVFKNPDGDYAGRLIEAVGLKGMKKGNMQWSSMHANFLVNLGNGTFEDAIYLIRLAKEEVKKVFGITLIEEVKIL</sequence>
<keyword evidence="8 19" id="KW-0132">Cell division</keyword>
<evidence type="ECO:0000256" key="2">
    <source>
        <dbReference type="ARBA" id="ARBA00003921"/>
    </source>
</evidence>
<evidence type="ECO:0000313" key="21">
    <source>
        <dbReference type="EMBL" id="MDM5272424.1"/>
    </source>
</evidence>
<evidence type="ECO:0000256" key="11">
    <source>
        <dbReference type="ARBA" id="ARBA00022857"/>
    </source>
</evidence>
<evidence type="ECO:0000256" key="16">
    <source>
        <dbReference type="ARBA" id="ARBA00023316"/>
    </source>
</evidence>
<name>A0ABT7R0X4_9BACT</name>
<dbReference type="RefSeq" id="WP_289414228.1">
    <property type="nucleotide sequence ID" value="NZ_JAQIBD010000003.1"/>
</dbReference>
<dbReference type="Gene3D" id="3.90.78.10">
    <property type="entry name" value="UDP-N-acetylenolpyruvoylglucosamine reductase, C-terminal domain"/>
    <property type="match status" value="1"/>
</dbReference>
<dbReference type="InterPro" id="IPR016169">
    <property type="entry name" value="FAD-bd_PCMH_sub2"/>
</dbReference>
<dbReference type="InterPro" id="IPR036635">
    <property type="entry name" value="MurB_C_sf"/>
</dbReference>
<dbReference type="HAMAP" id="MF_00037">
    <property type="entry name" value="MurB"/>
    <property type="match status" value="1"/>
</dbReference>
<dbReference type="Pfam" id="PF02873">
    <property type="entry name" value="MurB_C"/>
    <property type="match status" value="1"/>
</dbReference>
<dbReference type="GO" id="GO:0008762">
    <property type="term" value="F:UDP-N-acetylmuramate dehydrogenase activity"/>
    <property type="evidence" value="ECO:0007669"/>
    <property type="project" value="UniProtKB-EC"/>
</dbReference>
<evidence type="ECO:0000256" key="3">
    <source>
        <dbReference type="ARBA" id="ARBA00004496"/>
    </source>
</evidence>
<evidence type="ECO:0000256" key="9">
    <source>
        <dbReference type="ARBA" id="ARBA00022630"/>
    </source>
</evidence>
<proteinExistence type="inferred from homology"/>
<feature type="domain" description="UDP-N-acetylenolpyruvoylglucosamine reductase C-terminal" evidence="20">
    <location>
        <begin position="171"/>
        <end position="258"/>
    </location>
</feature>
<dbReference type="Proteomes" id="UP001169069">
    <property type="component" value="Unassembled WGS sequence"/>
</dbReference>
<keyword evidence="9 19" id="KW-0285">Flavoprotein</keyword>
<evidence type="ECO:0000256" key="19">
    <source>
        <dbReference type="HAMAP-Rule" id="MF_00037"/>
    </source>
</evidence>
<comment type="caution">
    <text evidence="21">The sequence shown here is derived from an EMBL/GenBank/DDBJ whole genome shotgun (WGS) entry which is preliminary data.</text>
</comment>
<dbReference type="EC" id="1.3.1.98" evidence="5 19"/>
<organism evidence="21 22">
    <name type="scientific">Sulfurovum zhangzhouensis</name>
    <dbReference type="NCBI Taxonomy" id="3019067"/>
    <lineage>
        <taxon>Bacteria</taxon>
        <taxon>Pseudomonadati</taxon>
        <taxon>Campylobacterota</taxon>
        <taxon>Epsilonproteobacteria</taxon>
        <taxon>Campylobacterales</taxon>
        <taxon>Sulfurovaceae</taxon>
        <taxon>Sulfurovum</taxon>
    </lineage>
</organism>
<evidence type="ECO:0000256" key="5">
    <source>
        <dbReference type="ARBA" id="ARBA00012518"/>
    </source>
</evidence>
<evidence type="ECO:0000256" key="13">
    <source>
        <dbReference type="ARBA" id="ARBA00022984"/>
    </source>
</evidence>
<evidence type="ECO:0000313" key="22">
    <source>
        <dbReference type="Proteomes" id="UP001169069"/>
    </source>
</evidence>
<dbReference type="EMBL" id="JAQIBD010000003">
    <property type="protein sequence ID" value="MDM5272424.1"/>
    <property type="molecule type" value="Genomic_DNA"/>
</dbReference>
<evidence type="ECO:0000256" key="6">
    <source>
        <dbReference type="ARBA" id="ARBA00015188"/>
    </source>
</evidence>
<keyword evidence="22" id="KW-1185">Reference proteome</keyword>
<gene>
    <name evidence="19" type="primary">murB</name>
    <name evidence="21" type="ORF">PGH07_09555</name>
</gene>
<dbReference type="SUPFAM" id="SSF56176">
    <property type="entry name" value="FAD-binding/transporter-associated domain-like"/>
    <property type="match status" value="1"/>
</dbReference>
<evidence type="ECO:0000256" key="10">
    <source>
        <dbReference type="ARBA" id="ARBA00022827"/>
    </source>
</evidence>
<keyword evidence="13 19" id="KW-0573">Peptidoglycan synthesis</keyword>
<dbReference type="Gene3D" id="3.30.465.10">
    <property type="match status" value="1"/>
</dbReference>
<keyword evidence="14 19" id="KW-0560">Oxidoreductase</keyword>
<evidence type="ECO:0000256" key="12">
    <source>
        <dbReference type="ARBA" id="ARBA00022960"/>
    </source>
</evidence>
<evidence type="ECO:0000256" key="8">
    <source>
        <dbReference type="ARBA" id="ARBA00022618"/>
    </source>
</evidence>
<comment type="cofactor">
    <cofactor evidence="1 19">
        <name>FAD</name>
        <dbReference type="ChEBI" id="CHEBI:57692"/>
    </cofactor>
</comment>
<dbReference type="NCBIfam" id="TIGR00179">
    <property type="entry name" value="murB"/>
    <property type="match status" value="1"/>
</dbReference>
<dbReference type="SUPFAM" id="SSF56194">
    <property type="entry name" value="Uridine diphospho-N-Acetylenolpyruvylglucosamine reductase, MurB, C-terminal domain"/>
    <property type="match status" value="1"/>
</dbReference>
<evidence type="ECO:0000259" key="20">
    <source>
        <dbReference type="Pfam" id="PF02873"/>
    </source>
</evidence>
<keyword evidence="11 19" id="KW-0521">NADP</keyword>
<protein>
    <recommendedName>
        <fullName evidence="6 19">UDP-N-acetylenolpyruvoylglucosamine reductase</fullName>
        <ecNumber evidence="5 19">1.3.1.98</ecNumber>
    </recommendedName>
    <alternativeName>
        <fullName evidence="17 19">UDP-N-acetylmuramate dehydrogenase</fullName>
    </alternativeName>
</protein>
<reference evidence="21" key="1">
    <citation type="submission" date="2023-01" db="EMBL/GenBank/DDBJ databases">
        <title>Sulfurovum sp. zt1-1 genome assembly.</title>
        <authorList>
            <person name="Wang J."/>
        </authorList>
    </citation>
    <scope>NUCLEOTIDE SEQUENCE</scope>
    <source>
        <strain evidence="21">Zt1-1</strain>
    </source>
</reference>
<feature type="active site" evidence="19">
    <location>
        <position position="254"/>
    </location>
</feature>
<feature type="active site" description="Proton donor" evidence="19">
    <location>
        <position position="184"/>
    </location>
</feature>
<comment type="pathway">
    <text evidence="4 19">Cell wall biogenesis; peptidoglycan biosynthesis.</text>
</comment>